<dbReference type="Gene3D" id="3.90.280.10">
    <property type="entry name" value="PEBP-like"/>
    <property type="match status" value="1"/>
</dbReference>
<protein>
    <recommendedName>
        <fullName evidence="3">PEBP-like protein</fullName>
    </recommendedName>
</protein>
<organism evidence="1 2">
    <name type="scientific">Stereocaulon virgatum</name>
    <dbReference type="NCBI Taxonomy" id="373712"/>
    <lineage>
        <taxon>Eukaryota</taxon>
        <taxon>Fungi</taxon>
        <taxon>Dikarya</taxon>
        <taxon>Ascomycota</taxon>
        <taxon>Pezizomycotina</taxon>
        <taxon>Lecanoromycetes</taxon>
        <taxon>OSLEUM clade</taxon>
        <taxon>Lecanoromycetidae</taxon>
        <taxon>Lecanorales</taxon>
        <taxon>Lecanorineae</taxon>
        <taxon>Stereocaulaceae</taxon>
        <taxon>Stereocaulon</taxon>
    </lineage>
</organism>
<accession>A0ABR4A0B2</accession>
<comment type="caution">
    <text evidence="1">The sequence shown here is derived from an EMBL/GenBank/DDBJ whole genome shotgun (WGS) entry which is preliminary data.</text>
</comment>
<evidence type="ECO:0008006" key="3">
    <source>
        <dbReference type="Google" id="ProtNLM"/>
    </source>
</evidence>
<dbReference type="Proteomes" id="UP001590950">
    <property type="component" value="Unassembled WGS sequence"/>
</dbReference>
<proteinExistence type="predicted"/>
<name>A0ABR4A0B2_9LECA</name>
<keyword evidence="2" id="KW-1185">Reference proteome</keyword>
<reference evidence="1 2" key="1">
    <citation type="submission" date="2024-09" db="EMBL/GenBank/DDBJ databases">
        <title>Rethinking Asexuality: The Enigmatic Case of Functional Sexual Genes in Lepraria (Stereocaulaceae).</title>
        <authorList>
            <person name="Doellman M."/>
            <person name="Sun Y."/>
            <person name="Barcenas-Pena A."/>
            <person name="Lumbsch H.T."/>
            <person name="Grewe F."/>
        </authorList>
    </citation>
    <scope>NUCLEOTIDE SEQUENCE [LARGE SCALE GENOMIC DNA]</scope>
    <source>
        <strain evidence="1 2">Mercado 3170</strain>
    </source>
</reference>
<dbReference type="SUPFAM" id="SSF49777">
    <property type="entry name" value="PEBP-like"/>
    <property type="match status" value="1"/>
</dbReference>
<evidence type="ECO:0000313" key="2">
    <source>
        <dbReference type="Proteomes" id="UP001590950"/>
    </source>
</evidence>
<sequence>MMPNRAGHVAGHEHFRRQQRCQPVIRYGSFHLIRVAVPAKVEGEEACVIAFLKRSLNSTSIAITHLVSSKMLSFLAAAVCLAGSVFAQTPPSYKLAVTNHTLGLKYGEIDVVAGETLGFKVPTYAPQLSSSTPLNKTYIAILVDTIANYSSPIPANLLWFQQDVTFSASGVASYNGSAAQVPYLAPAAVGHPYLALLYTQPPNFIIPANFPYNNTFRKAFNVSRVSADFKTPLLEANYFLLGSNCTNVVSATKTGGYGKPSATGGLHGGRGGYSRFGVHY</sequence>
<dbReference type="InterPro" id="IPR036610">
    <property type="entry name" value="PEBP-like_sf"/>
</dbReference>
<evidence type="ECO:0000313" key="1">
    <source>
        <dbReference type="EMBL" id="KAL2036758.1"/>
    </source>
</evidence>
<gene>
    <name evidence="1" type="ORF">N7G274_010482</name>
</gene>
<dbReference type="EMBL" id="JBEFKJ010000051">
    <property type="protein sequence ID" value="KAL2036758.1"/>
    <property type="molecule type" value="Genomic_DNA"/>
</dbReference>